<keyword evidence="5" id="KW-1185">Reference proteome</keyword>
<feature type="transmembrane region" description="Helical" evidence="1">
    <location>
        <begin position="273"/>
        <end position="291"/>
    </location>
</feature>
<feature type="transmembrane region" description="Helical" evidence="1">
    <location>
        <begin position="384"/>
        <end position="402"/>
    </location>
</feature>
<dbReference type="InterPro" id="IPR025178">
    <property type="entry name" value="Lnb_N"/>
</dbReference>
<keyword evidence="1" id="KW-0812">Transmembrane</keyword>
<feature type="transmembrane region" description="Helical" evidence="1">
    <location>
        <begin position="362"/>
        <end position="378"/>
    </location>
</feature>
<evidence type="ECO:0000256" key="1">
    <source>
        <dbReference type="SAM" id="Phobius"/>
    </source>
</evidence>
<evidence type="ECO:0000259" key="2">
    <source>
        <dbReference type="Pfam" id="PF13387"/>
    </source>
</evidence>
<feature type="transmembrane region" description="Helical" evidence="1">
    <location>
        <begin position="303"/>
        <end position="322"/>
    </location>
</feature>
<feature type="domain" description="Lnb N-terminal periplasmic" evidence="2">
    <location>
        <begin position="44"/>
        <end position="178"/>
    </location>
</feature>
<keyword evidence="1" id="KW-0472">Membrane</keyword>
<comment type="caution">
    <text evidence="4">The sequence shown here is derived from an EMBL/GenBank/DDBJ whole genome shotgun (WGS) entry which is preliminary data.</text>
</comment>
<feature type="domain" description="Lnb-like transmembrane" evidence="3">
    <location>
        <begin position="269"/>
        <end position="401"/>
    </location>
</feature>
<dbReference type="AlphaFoldDB" id="A0AAP1WG95"/>
<reference evidence="4 5" key="1">
    <citation type="journal article" date="2020" name="Int. J. Syst. Evol. Microbiol.">
        <title>Tenacibaculum piscium sp. nov., isolated from skin ulcers of sea-farmed fish, and description of Tenacibaculum finnmarkense sp. nov. with subdivision into genomovars finnmarkense and ulcerans.</title>
        <authorList>
            <person name="Olsen A.B."/>
            <person name="Spilsberg B."/>
            <person name="Nilsen H.K."/>
            <person name="Lagesen K."/>
            <person name="Gulla S."/>
            <person name="Avendano-Herrera R."/>
            <person name="Irgang R."/>
            <person name="Duchaud E."/>
            <person name="Colquhoun D.J."/>
        </authorList>
    </citation>
    <scope>NUCLEOTIDE SEQUENCE [LARGE SCALE GENOMIC DNA]</scope>
    <source>
        <strain evidence="4 5">TNO037</strain>
    </source>
</reference>
<accession>A0AAP1WG95</accession>
<feature type="transmembrane region" description="Helical" evidence="1">
    <location>
        <begin position="334"/>
        <end position="350"/>
    </location>
</feature>
<gene>
    <name evidence="4" type="ORF">F7645_07005</name>
</gene>
<dbReference type="Pfam" id="PF25221">
    <property type="entry name" value="5TMH_Lnb"/>
    <property type="match status" value="1"/>
</dbReference>
<dbReference type="InterPro" id="IPR057436">
    <property type="entry name" value="5TMH_Lnb"/>
</dbReference>
<evidence type="ECO:0000313" key="4">
    <source>
        <dbReference type="EMBL" id="MBE7695166.1"/>
    </source>
</evidence>
<protein>
    <submittedName>
        <fullName evidence="4">DUF4105 domain-containing protein</fullName>
    </submittedName>
</protein>
<dbReference type="Proteomes" id="UP000806077">
    <property type="component" value="Unassembled WGS sequence"/>
</dbReference>
<keyword evidence="1" id="KW-1133">Transmembrane helix</keyword>
<evidence type="ECO:0000259" key="3">
    <source>
        <dbReference type="Pfam" id="PF25221"/>
    </source>
</evidence>
<dbReference type="Pfam" id="PF13387">
    <property type="entry name" value="Lnb_N"/>
    <property type="match status" value="1"/>
</dbReference>
<name>A0AAP1WG95_9FLAO</name>
<proteinExistence type="predicted"/>
<dbReference type="EMBL" id="WXXV01000007">
    <property type="protein sequence ID" value="MBE7695166.1"/>
    <property type="molecule type" value="Genomic_DNA"/>
</dbReference>
<organism evidence="4 5">
    <name type="scientific">Tenacibaculum finnmarkense genomovar finnmarkense</name>
    <dbReference type="NCBI Taxonomy" id="1458503"/>
    <lineage>
        <taxon>Bacteria</taxon>
        <taxon>Pseudomonadati</taxon>
        <taxon>Bacteroidota</taxon>
        <taxon>Flavobacteriia</taxon>
        <taxon>Flavobacteriales</taxon>
        <taxon>Flavobacteriaceae</taxon>
        <taxon>Tenacibaculum</taxon>
        <taxon>Tenacibaculum finnmarkense</taxon>
    </lineage>
</organism>
<sequence>MIKKITLSSFLLFFFVGITSFFGQTKQIDQINKIALKKTFELSNNAQISIITSGPGEVLYEKFGHSAIRVKDPVLNFDLIYNYGIFDFENPTFYADFTKGFMKYKLAKYPFYLALKNAQYYKRWVKEQVLNLSQAQKNEFFTILEINILPENAGYLYDPYFDNCATKPRDIIKKVVGKNLIFKDDFVTQKMSLRELMNNEIHQNTWGSLGINIALGSRLDKIATPSEYLYLPDYVFEALKISKVLKDGKKENIISKTNILLDFNEKQPKSDNFSPFLIILILSLLGLYITYKDYKNAKRSKSLDFILFFTTGITGVLIVYLWFFTNHSTAPNNFNFLWAFAPNLIVAFLLKQKKSPKWLSKYMLFLLVFLVISMIIWITKTQLFSITLIPLFILLAVRYWFLQKTLNR</sequence>
<evidence type="ECO:0000313" key="5">
    <source>
        <dbReference type="Proteomes" id="UP000806077"/>
    </source>
</evidence>